<evidence type="ECO:0000259" key="8">
    <source>
        <dbReference type="PROSITE" id="PS50110"/>
    </source>
</evidence>
<dbReference type="InterPro" id="IPR002197">
    <property type="entry name" value="HTH_Fis"/>
</dbReference>
<dbReference type="SUPFAM" id="SSF52172">
    <property type="entry name" value="CheY-like"/>
    <property type="match status" value="1"/>
</dbReference>
<evidence type="ECO:0000256" key="5">
    <source>
        <dbReference type="ARBA" id="ARBA00023163"/>
    </source>
</evidence>
<dbReference type="AlphaFoldDB" id="A0A5C8M1C0"/>
<evidence type="ECO:0000313" key="10">
    <source>
        <dbReference type="Proteomes" id="UP000321814"/>
    </source>
</evidence>
<protein>
    <submittedName>
        <fullName evidence="9">Sigma-54-dependent Fis family transcriptional regulator</fullName>
    </submittedName>
</protein>
<comment type="caution">
    <text evidence="9">The sequence shown here is derived from an EMBL/GenBank/DDBJ whole genome shotgun (WGS) entry which is preliminary data.</text>
</comment>
<dbReference type="GO" id="GO:0000160">
    <property type="term" value="P:phosphorelay signal transduction system"/>
    <property type="evidence" value="ECO:0007669"/>
    <property type="project" value="InterPro"/>
</dbReference>
<accession>A0A5C8M1C0</accession>
<reference evidence="9 10" key="1">
    <citation type="submission" date="2019-08" db="EMBL/GenBank/DDBJ databases">
        <title>Draft genome analysis of Rheinheimera tangshanensis isolated from the roots of fresh rice plants (Oryza sativa).</title>
        <authorList>
            <person name="Yu Q."/>
            <person name="Qi Y."/>
            <person name="Zhang H."/>
            <person name="Pu J."/>
        </authorList>
    </citation>
    <scope>NUCLEOTIDE SEQUENCE [LARGE SCALE GENOMIC DNA]</scope>
    <source>
        <strain evidence="9 10">JA3-B52</strain>
    </source>
</reference>
<dbReference type="PRINTS" id="PR01590">
    <property type="entry name" value="HTHFIS"/>
</dbReference>
<dbReference type="PROSITE" id="PS00676">
    <property type="entry name" value="SIGMA54_INTERACT_2"/>
    <property type="match status" value="1"/>
</dbReference>
<gene>
    <name evidence="9" type="ORF">FU839_07405</name>
</gene>
<dbReference type="CDD" id="cd00156">
    <property type="entry name" value="REC"/>
    <property type="match status" value="1"/>
</dbReference>
<evidence type="ECO:0000256" key="4">
    <source>
        <dbReference type="ARBA" id="ARBA00023125"/>
    </source>
</evidence>
<dbReference type="Gene3D" id="1.10.10.60">
    <property type="entry name" value="Homeodomain-like"/>
    <property type="match status" value="1"/>
</dbReference>
<dbReference type="InterPro" id="IPR027417">
    <property type="entry name" value="P-loop_NTPase"/>
</dbReference>
<sequence length="460" mass="50826">MKQPYKVLVLDDNQDILIASRIFLKQHFAQIVTLHEPALLLSTLQQPTDGQPFDLLLLDMNFSRDTQSGEEGLFYLKQALKAQPNLKVVMMTAYAALPLAVKAMQNGAANFIAKPWQNEQLLQTLQQALQQPLHHDSRQGAAAKTASTSDAIPLLGQSPAMQQVLRTIEKVAGTEANVLLLGESGTGKALVAQAIHQASQRSAAPFVSVDMGSLSSSLLESELFGHKKGAFTDAKNDYAGRFVEASGGTLLLDELANLALPQQAKLLTALQNRTVVPVGSSQAVAVDIRLICATNENLYQAVTEGSFRQDLLYRINTVEIVLPALRERKEDIPLLLEWYLQHYSERYQRDGLHISTADKRTLQSYDWPGNVRQLAHAVERAVVLAEGNTLDFSHLQSSVQNARATTLSEQEADTEFFLEFVEEKTIRQALQYYQGNVSQAAKALGLTRGALYRRLEKYGL</sequence>
<dbReference type="Pfam" id="PF02954">
    <property type="entry name" value="HTH_8"/>
    <property type="match status" value="1"/>
</dbReference>
<dbReference type="InterPro" id="IPR001789">
    <property type="entry name" value="Sig_transdc_resp-reg_receiver"/>
</dbReference>
<organism evidence="9 10">
    <name type="scientific">Rheinheimera tangshanensis</name>
    <dbReference type="NCBI Taxonomy" id="400153"/>
    <lineage>
        <taxon>Bacteria</taxon>
        <taxon>Pseudomonadati</taxon>
        <taxon>Pseudomonadota</taxon>
        <taxon>Gammaproteobacteria</taxon>
        <taxon>Chromatiales</taxon>
        <taxon>Chromatiaceae</taxon>
        <taxon>Rheinheimera</taxon>
    </lineage>
</organism>
<dbReference type="Gene3D" id="3.40.50.300">
    <property type="entry name" value="P-loop containing nucleotide triphosphate hydrolases"/>
    <property type="match status" value="1"/>
</dbReference>
<dbReference type="Gene3D" id="1.10.8.60">
    <property type="match status" value="1"/>
</dbReference>
<dbReference type="InterPro" id="IPR025944">
    <property type="entry name" value="Sigma_54_int_dom_CS"/>
</dbReference>
<dbReference type="PROSITE" id="PS50110">
    <property type="entry name" value="RESPONSE_REGULATORY"/>
    <property type="match status" value="1"/>
</dbReference>
<dbReference type="PANTHER" id="PTHR32071">
    <property type="entry name" value="TRANSCRIPTIONAL REGULATORY PROTEIN"/>
    <property type="match status" value="1"/>
</dbReference>
<dbReference type="SMART" id="SM00382">
    <property type="entry name" value="AAA"/>
    <property type="match status" value="1"/>
</dbReference>
<dbReference type="PROSITE" id="PS50045">
    <property type="entry name" value="SIGMA54_INTERACT_4"/>
    <property type="match status" value="1"/>
</dbReference>
<proteinExistence type="predicted"/>
<feature type="modified residue" description="4-aspartylphosphate" evidence="6">
    <location>
        <position position="59"/>
    </location>
</feature>
<feature type="domain" description="Response regulatory" evidence="8">
    <location>
        <begin position="6"/>
        <end position="129"/>
    </location>
</feature>
<dbReference type="OrthoDB" id="9804019at2"/>
<dbReference type="SMART" id="SM00448">
    <property type="entry name" value="REC"/>
    <property type="match status" value="1"/>
</dbReference>
<dbReference type="RefSeq" id="WP_147903833.1">
    <property type="nucleotide sequence ID" value="NZ_BAAAGC010000008.1"/>
</dbReference>
<dbReference type="PANTHER" id="PTHR32071:SF113">
    <property type="entry name" value="ALGINATE BIOSYNTHESIS TRANSCRIPTIONAL REGULATORY PROTEIN ALGB"/>
    <property type="match status" value="1"/>
</dbReference>
<dbReference type="InterPro" id="IPR009057">
    <property type="entry name" value="Homeodomain-like_sf"/>
</dbReference>
<keyword evidence="1" id="KW-0547">Nucleotide-binding</keyword>
<evidence type="ECO:0000259" key="7">
    <source>
        <dbReference type="PROSITE" id="PS50045"/>
    </source>
</evidence>
<dbReference type="GO" id="GO:0043565">
    <property type="term" value="F:sequence-specific DNA binding"/>
    <property type="evidence" value="ECO:0007669"/>
    <property type="project" value="InterPro"/>
</dbReference>
<keyword evidence="3" id="KW-0805">Transcription regulation</keyword>
<evidence type="ECO:0000313" key="9">
    <source>
        <dbReference type="EMBL" id="TXK81718.1"/>
    </source>
</evidence>
<keyword evidence="2" id="KW-0067">ATP-binding</keyword>
<dbReference type="FunFam" id="3.40.50.300:FF:000006">
    <property type="entry name" value="DNA-binding transcriptional regulator NtrC"/>
    <property type="match status" value="1"/>
</dbReference>
<dbReference type="GO" id="GO:0006355">
    <property type="term" value="P:regulation of DNA-templated transcription"/>
    <property type="evidence" value="ECO:0007669"/>
    <property type="project" value="InterPro"/>
</dbReference>
<evidence type="ECO:0000256" key="6">
    <source>
        <dbReference type="PROSITE-ProRule" id="PRU00169"/>
    </source>
</evidence>
<evidence type="ECO:0000256" key="3">
    <source>
        <dbReference type="ARBA" id="ARBA00023015"/>
    </source>
</evidence>
<dbReference type="InterPro" id="IPR011006">
    <property type="entry name" value="CheY-like_superfamily"/>
</dbReference>
<dbReference type="InterPro" id="IPR003593">
    <property type="entry name" value="AAA+_ATPase"/>
</dbReference>
<evidence type="ECO:0000256" key="2">
    <source>
        <dbReference type="ARBA" id="ARBA00022840"/>
    </source>
</evidence>
<keyword evidence="4" id="KW-0238">DNA-binding</keyword>
<dbReference type="Proteomes" id="UP000321814">
    <property type="component" value="Unassembled WGS sequence"/>
</dbReference>
<dbReference type="InterPro" id="IPR002078">
    <property type="entry name" value="Sigma_54_int"/>
</dbReference>
<evidence type="ECO:0000256" key="1">
    <source>
        <dbReference type="ARBA" id="ARBA00022741"/>
    </source>
</evidence>
<dbReference type="PROSITE" id="PS00675">
    <property type="entry name" value="SIGMA54_INTERACT_1"/>
    <property type="match status" value="1"/>
</dbReference>
<keyword evidence="10" id="KW-1185">Reference proteome</keyword>
<dbReference type="PROSITE" id="PS00688">
    <property type="entry name" value="SIGMA54_INTERACT_3"/>
    <property type="match status" value="1"/>
</dbReference>
<dbReference type="Gene3D" id="3.40.50.2300">
    <property type="match status" value="1"/>
</dbReference>
<dbReference type="CDD" id="cd00009">
    <property type="entry name" value="AAA"/>
    <property type="match status" value="1"/>
</dbReference>
<dbReference type="Pfam" id="PF00072">
    <property type="entry name" value="Response_reg"/>
    <property type="match status" value="1"/>
</dbReference>
<dbReference type="SUPFAM" id="SSF52540">
    <property type="entry name" value="P-loop containing nucleoside triphosphate hydrolases"/>
    <property type="match status" value="1"/>
</dbReference>
<name>A0A5C8M1C0_9GAMM</name>
<dbReference type="InterPro" id="IPR025662">
    <property type="entry name" value="Sigma_54_int_dom_ATP-bd_1"/>
</dbReference>
<dbReference type="Pfam" id="PF00158">
    <property type="entry name" value="Sigma54_activat"/>
    <property type="match status" value="1"/>
</dbReference>
<dbReference type="GO" id="GO:0005524">
    <property type="term" value="F:ATP binding"/>
    <property type="evidence" value="ECO:0007669"/>
    <property type="project" value="UniProtKB-KW"/>
</dbReference>
<dbReference type="InterPro" id="IPR025943">
    <property type="entry name" value="Sigma_54_int_dom_ATP-bd_2"/>
</dbReference>
<dbReference type="InterPro" id="IPR058031">
    <property type="entry name" value="AAA_lid_NorR"/>
</dbReference>
<dbReference type="SUPFAM" id="SSF46689">
    <property type="entry name" value="Homeodomain-like"/>
    <property type="match status" value="1"/>
</dbReference>
<dbReference type="Pfam" id="PF25601">
    <property type="entry name" value="AAA_lid_14"/>
    <property type="match status" value="1"/>
</dbReference>
<keyword evidence="6" id="KW-0597">Phosphoprotein</keyword>
<dbReference type="EMBL" id="VRLR01000003">
    <property type="protein sequence ID" value="TXK81718.1"/>
    <property type="molecule type" value="Genomic_DNA"/>
</dbReference>
<keyword evidence="5" id="KW-0804">Transcription</keyword>
<feature type="domain" description="Sigma-54 factor interaction" evidence="7">
    <location>
        <begin position="154"/>
        <end position="383"/>
    </location>
</feature>